<name>A0A5C5YHA3_9BACT</name>
<reference evidence="1 2" key="1">
    <citation type="submission" date="2019-02" db="EMBL/GenBank/DDBJ databases">
        <title>Deep-cultivation of Planctomycetes and their phenomic and genomic characterization uncovers novel biology.</title>
        <authorList>
            <person name="Wiegand S."/>
            <person name="Jogler M."/>
            <person name="Boedeker C."/>
            <person name="Pinto D."/>
            <person name="Vollmers J."/>
            <person name="Rivas-Marin E."/>
            <person name="Kohn T."/>
            <person name="Peeters S.H."/>
            <person name="Heuer A."/>
            <person name="Rast P."/>
            <person name="Oberbeckmann S."/>
            <person name="Bunk B."/>
            <person name="Jeske O."/>
            <person name="Meyerdierks A."/>
            <person name="Storesund J.E."/>
            <person name="Kallscheuer N."/>
            <person name="Luecker S."/>
            <person name="Lage O.M."/>
            <person name="Pohl T."/>
            <person name="Merkel B.J."/>
            <person name="Hornburger P."/>
            <person name="Mueller R.-W."/>
            <person name="Bruemmer F."/>
            <person name="Labrenz M."/>
            <person name="Spormann A.M."/>
            <person name="Op Den Camp H."/>
            <person name="Overmann J."/>
            <person name="Amann R."/>
            <person name="Jetten M.S.M."/>
            <person name="Mascher T."/>
            <person name="Medema M.H."/>
            <person name="Devos D.P."/>
            <person name="Kaster A.-K."/>
            <person name="Ovreas L."/>
            <person name="Rohde M."/>
            <person name="Galperin M.Y."/>
            <person name="Jogler C."/>
        </authorList>
    </citation>
    <scope>NUCLEOTIDE SEQUENCE [LARGE SCALE GENOMIC DNA]</scope>
    <source>
        <strain evidence="1 2">Pla123a</strain>
    </source>
</reference>
<protein>
    <recommendedName>
        <fullName evidence="3">BON domain protein</fullName>
    </recommendedName>
</protein>
<dbReference type="RefSeq" id="WP_146589012.1">
    <property type="nucleotide sequence ID" value="NZ_SJPO01000008.1"/>
</dbReference>
<dbReference type="Proteomes" id="UP000318478">
    <property type="component" value="Unassembled WGS sequence"/>
</dbReference>
<sequence length="95" mass="10146">MNGVANSVVPRPTPQTLVRLARTRIEHNDHFAGHLESVEVTYCEGSVVLSGRVPSFYLKSVLQTAVGPLPAGCRVENRVDVVCCGGLSSPSPSRD</sequence>
<evidence type="ECO:0000313" key="2">
    <source>
        <dbReference type="Proteomes" id="UP000318478"/>
    </source>
</evidence>
<dbReference type="AlphaFoldDB" id="A0A5C5YHA3"/>
<gene>
    <name evidence="1" type="ORF">Pla123a_33730</name>
</gene>
<organism evidence="1 2">
    <name type="scientific">Posidoniimonas polymericola</name>
    <dbReference type="NCBI Taxonomy" id="2528002"/>
    <lineage>
        <taxon>Bacteria</taxon>
        <taxon>Pseudomonadati</taxon>
        <taxon>Planctomycetota</taxon>
        <taxon>Planctomycetia</taxon>
        <taxon>Pirellulales</taxon>
        <taxon>Lacipirellulaceae</taxon>
        <taxon>Posidoniimonas</taxon>
    </lineage>
</organism>
<comment type="caution">
    <text evidence="1">The sequence shown here is derived from an EMBL/GenBank/DDBJ whole genome shotgun (WGS) entry which is preliminary data.</text>
</comment>
<dbReference type="OrthoDB" id="291621at2"/>
<dbReference type="EMBL" id="SJPO01000008">
    <property type="protein sequence ID" value="TWT74549.1"/>
    <property type="molecule type" value="Genomic_DNA"/>
</dbReference>
<keyword evidence="2" id="KW-1185">Reference proteome</keyword>
<evidence type="ECO:0000313" key="1">
    <source>
        <dbReference type="EMBL" id="TWT74549.1"/>
    </source>
</evidence>
<accession>A0A5C5YHA3</accession>
<proteinExistence type="predicted"/>
<evidence type="ECO:0008006" key="3">
    <source>
        <dbReference type="Google" id="ProtNLM"/>
    </source>
</evidence>